<evidence type="ECO:0000313" key="15">
    <source>
        <dbReference type="Proteomes" id="UP000295756"/>
    </source>
</evidence>
<dbReference type="Pfam" id="PF07992">
    <property type="entry name" value="Pyr_redox_2"/>
    <property type="match status" value="1"/>
</dbReference>
<evidence type="ECO:0000313" key="14">
    <source>
        <dbReference type="EMBL" id="QBR47165.1"/>
    </source>
</evidence>
<feature type="domain" description="FAD/NAD(P)-binding" evidence="13">
    <location>
        <begin position="11"/>
        <end position="330"/>
    </location>
</feature>
<evidence type="ECO:0000256" key="3">
    <source>
        <dbReference type="ARBA" id="ARBA00016961"/>
    </source>
</evidence>
<keyword evidence="4 11" id="KW-0285">Flavoprotein</keyword>
<dbReference type="PANTHER" id="PTHR22912:SF160">
    <property type="entry name" value="DIHYDROLIPOYL DEHYDROGENASE"/>
    <property type="match status" value="1"/>
</dbReference>
<dbReference type="GO" id="GO:0004148">
    <property type="term" value="F:dihydrolipoyl dehydrogenase (NADH) activity"/>
    <property type="evidence" value="ECO:0007669"/>
    <property type="project" value="UniProtKB-EC"/>
</dbReference>
<evidence type="ECO:0000256" key="5">
    <source>
        <dbReference type="ARBA" id="ARBA00022827"/>
    </source>
</evidence>
<dbReference type="Pfam" id="PF02852">
    <property type="entry name" value="Pyr_redox_dim"/>
    <property type="match status" value="1"/>
</dbReference>
<dbReference type="InterPro" id="IPR001100">
    <property type="entry name" value="Pyr_nuc-diS_OxRdtase"/>
</dbReference>
<keyword evidence="9 11" id="KW-0676">Redox-active center</keyword>
<evidence type="ECO:0000256" key="2">
    <source>
        <dbReference type="ARBA" id="ARBA00012608"/>
    </source>
</evidence>
<keyword evidence="5 11" id="KW-0274">FAD</keyword>
<evidence type="ECO:0000256" key="4">
    <source>
        <dbReference type="ARBA" id="ARBA00022630"/>
    </source>
</evidence>
<dbReference type="EC" id="1.8.1.4" evidence="2 11"/>
<dbReference type="SUPFAM" id="SSF55424">
    <property type="entry name" value="FAD/NAD-linked reductases, dimerisation (C-terminal) domain"/>
    <property type="match status" value="1"/>
</dbReference>
<dbReference type="InterPro" id="IPR036188">
    <property type="entry name" value="FAD/NAD-bd_sf"/>
</dbReference>
<accession>A0ABX5SLV6</accession>
<evidence type="ECO:0000256" key="6">
    <source>
        <dbReference type="ARBA" id="ARBA00023002"/>
    </source>
</evidence>
<keyword evidence="15" id="KW-1185">Reference proteome</keyword>
<dbReference type="PRINTS" id="PR00368">
    <property type="entry name" value="FADPNR"/>
</dbReference>
<comment type="cofactor">
    <cofactor evidence="11">
        <name>FAD</name>
        <dbReference type="ChEBI" id="CHEBI:57692"/>
    </cofactor>
    <text evidence="11">Binds 1 FAD per subunit.</text>
</comment>
<dbReference type="InterPro" id="IPR016156">
    <property type="entry name" value="FAD/NAD-linked_Rdtase_dimer_sf"/>
</dbReference>
<comment type="miscellaneous">
    <text evidence="11">The active site is a redox-active disulfide bond.</text>
</comment>
<evidence type="ECO:0000256" key="1">
    <source>
        <dbReference type="ARBA" id="ARBA00007532"/>
    </source>
</evidence>
<comment type="similarity">
    <text evidence="1 11">Belongs to the class-I pyridine nucleotide-disulfide oxidoreductase family.</text>
</comment>
<dbReference type="InterPro" id="IPR023753">
    <property type="entry name" value="FAD/NAD-binding_dom"/>
</dbReference>
<dbReference type="SUPFAM" id="SSF51905">
    <property type="entry name" value="FAD/NAD(P)-binding domain"/>
    <property type="match status" value="1"/>
</dbReference>
<dbReference type="InterPro" id="IPR004099">
    <property type="entry name" value="Pyr_nucl-diS_OxRdtase_dimer"/>
</dbReference>
<organism evidence="14 15">
    <name type="scientific">Leuconostoc kimchii</name>
    <dbReference type="NCBI Taxonomy" id="136609"/>
    <lineage>
        <taxon>Bacteria</taxon>
        <taxon>Bacillati</taxon>
        <taxon>Bacillota</taxon>
        <taxon>Bacilli</taxon>
        <taxon>Lactobacillales</taxon>
        <taxon>Lactobacillaceae</taxon>
        <taxon>Leuconostoc</taxon>
    </lineage>
</organism>
<feature type="domain" description="Pyridine nucleotide-disulphide oxidoreductase dimerisation" evidence="12">
    <location>
        <begin position="351"/>
        <end position="457"/>
    </location>
</feature>
<evidence type="ECO:0000259" key="12">
    <source>
        <dbReference type="Pfam" id="PF02852"/>
    </source>
</evidence>
<dbReference type="InterPro" id="IPR006258">
    <property type="entry name" value="Lipoamide_DH"/>
</dbReference>
<dbReference type="Gene3D" id="3.30.390.30">
    <property type="match status" value="1"/>
</dbReference>
<keyword evidence="8" id="KW-1015">Disulfide bond</keyword>
<dbReference type="InterPro" id="IPR050151">
    <property type="entry name" value="Class-I_Pyr_Nuc-Dis_Oxidored"/>
</dbReference>
<evidence type="ECO:0000256" key="7">
    <source>
        <dbReference type="ARBA" id="ARBA00023027"/>
    </source>
</evidence>
<reference evidence="14 15" key="1">
    <citation type="submission" date="2019-03" db="EMBL/GenBank/DDBJ databases">
        <title>Complete Genome Sequence of Leuconostoc kimchii strain NKJ218 Isolated from Homemade Kimchi.</title>
        <authorList>
            <person name="Jung J.Y."/>
            <person name="Jin H.M."/>
            <person name="Jung J.-W."/>
            <person name="Lee S.-Y."/>
            <person name="Ryu B.-G."/>
            <person name="Han S.-S."/>
            <person name="Kang H.K."/>
            <person name="Choi H.W."/>
            <person name="Chung E.J."/>
            <person name="Choi K.-M."/>
        </authorList>
    </citation>
    <scope>NUCLEOTIDE SEQUENCE [LARGE SCALE GENOMIC DNA]</scope>
    <source>
        <strain evidence="14 15">NKJ218</strain>
    </source>
</reference>
<evidence type="ECO:0000259" key="13">
    <source>
        <dbReference type="Pfam" id="PF07992"/>
    </source>
</evidence>
<evidence type="ECO:0000256" key="9">
    <source>
        <dbReference type="ARBA" id="ARBA00023284"/>
    </source>
</evidence>
<dbReference type="InterPro" id="IPR012999">
    <property type="entry name" value="Pyr_OxRdtase_I_AS"/>
</dbReference>
<keyword evidence="6 11" id="KW-0560">Oxidoreductase</keyword>
<name>A0ABX5SLV6_9LACO</name>
<dbReference type="NCBIfam" id="TIGR01350">
    <property type="entry name" value="lipoamide_DH"/>
    <property type="match status" value="1"/>
</dbReference>
<dbReference type="PANTHER" id="PTHR22912">
    <property type="entry name" value="DISULFIDE OXIDOREDUCTASE"/>
    <property type="match status" value="1"/>
</dbReference>
<evidence type="ECO:0000256" key="10">
    <source>
        <dbReference type="ARBA" id="ARBA00049187"/>
    </source>
</evidence>
<dbReference type="PRINTS" id="PR00411">
    <property type="entry name" value="PNDRDTASEI"/>
</dbReference>
<keyword evidence="7 11" id="KW-0520">NAD</keyword>
<sequence>MVVGAQARDVDTIIIGSGPGGYVAAIRAAELGQKVTIIERDEIGGVCLNIGCIPSKALINVGHHYREAISETPFGLETENVTLDWSKTQSWKQNTVVNTLTSGVKLLLKKHHVDIIKGEATFNDNETVNIVQDDGHELLQFNNAIIATGSRPIEIPSMPFGDRIIDSTGALSLEQIPEKLIIVGGGVIGSELGGVYANLGTKVTIIEGLDHTLNGFDHEMTKPVLDDFKKQGGEVVTSATAKSAVQTADHVTLNYEVDGKEQSVTGDYLLVAVGRRANTDAIGLNNTDVKLTERGVIDVAENMQTRVPHIFAIGDITAGPQLAHKASFQGKIAAAAISGDKQARDLHYSLPAVAYTQFELATTGEDLETIKSDNLEVKISKFPFAGNGRAISMDDTTGFIRLISDKKTNALLGAQIVGPSASDLISELSLAIENGLTTNDISLTIHPHPTLGEAIMDTAELADGLPIHI</sequence>
<dbReference type="RefSeq" id="WP_013102727.1">
    <property type="nucleotide sequence ID" value="NZ_CP037939.1"/>
</dbReference>
<gene>
    <name evidence="14" type="primary">lpdA</name>
    <name evidence="14" type="ORF">EW139_03145</name>
</gene>
<dbReference type="PIRSF" id="PIRSF000350">
    <property type="entry name" value="Mercury_reductase_MerA"/>
    <property type="match status" value="1"/>
</dbReference>
<evidence type="ECO:0000256" key="11">
    <source>
        <dbReference type="RuleBase" id="RU003692"/>
    </source>
</evidence>
<dbReference type="Gene3D" id="3.50.50.60">
    <property type="entry name" value="FAD/NAD(P)-binding domain"/>
    <property type="match status" value="2"/>
</dbReference>
<protein>
    <recommendedName>
        <fullName evidence="3 11">Dihydrolipoyl dehydrogenase</fullName>
        <ecNumber evidence="2 11">1.8.1.4</ecNumber>
    </recommendedName>
</protein>
<evidence type="ECO:0000256" key="8">
    <source>
        <dbReference type="ARBA" id="ARBA00023157"/>
    </source>
</evidence>
<proteinExistence type="inferred from homology"/>
<dbReference type="EMBL" id="CP037939">
    <property type="protein sequence ID" value="QBR47165.1"/>
    <property type="molecule type" value="Genomic_DNA"/>
</dbReference>
<comment type="catalytic activity">
    <reaction evidence="10 11">
        <text>N(6)-[(R)-dihydrolipoyl]-L-lysyl-[protein] + NAD(+) = N(6)-[(R)-lipoyl]-L-lysyl-[protein] + NADH + H(+)</text>
        <dbReference type="Rhea" id="RHEA:15045"/>
        <dbReference type="Rhea" id="RHEA-COMP:10474"/>
        <dbReference type="Rhea" id="RHEA-COMP:10475"/>
        <dbReference type="ChEBI" id="CHEBI:15378"/>
        <dbReference type="ChEBI" id="CHEBI:57540"/>
        <dbReference type="ChEBI" id="CHEBI:57945"/>
        <dbReference type="ChEBI" id="CHEBI:83099"/>
        <dbReference type="ChEBI" id="CHEBI:83100"/>
        <dbReference type="EC" id="1.8.1.4"/>
    </reaction>
</comment>
<dbReference type="Proteomes" id="UP000295756">
    <property type="component" value="Chromosome"/>
</dbReference>
<dbReference type="PROSITE" id="PS00076">
    <property type="entry name" value="PYRIDINE_REDOX_1"/>
    <property type="match status" value="1"/>
</dbReference>